<evidence type="ECO:0000313" key="2">
    <source>
        <dbReference type="Proteomes" id="UP001054837"/>
    </source>
</evidence>
<organism evidence="1 2">
    <name type="scientific">Caerostris darwini</name>
    <dbReference type="NCBI Taxonomy" id="1538125"/>
    <lineage>
        <taxon>Eukaryota</taxon>
        <taxon>Metazoa</taxon>
        <taxon>Ecdysozoa</taxon>
        <taxon>Arthropoda</taxon>
        <taxon>Chelicerata</taxon>
        <taxon>Arachnida</taxon>
        <taxon>Araneae</taxon>
        <taxon>Araneomorphae</taxon>
        <taxon>Entelegynae</taxon>
        <taxon>Araneoidea</taxon>
        <taxon>Araneidae</taxon>
        <taxon>Caerostris</taxon>
    </lineage>
</organism>
<dbReference type="Proteomes" id="UP001054837">
    <property type="component" value="Unassembled WGS sequence"/>
</dbReference>
<dbReference type="EMBL" id="BPLQ01011519">
    <property type="protein sequence ID" value="GIY58546.1"/>
    <property type="molecule type" value="Genomic_DNA"/>
</dbReference>
<name>A0AAV4ULF3_9ARAC</name>
<keyword evidence="2" id="KW-1185">Reference proteome</keyword>
<sequence>MHIRHTSKISTDKIEKHLSKSTDGRIGGLSLKCHASELYLVYTTLRFRSSLFICNHKALVRISHLCHQTALGRVTSMWAGDLLEVTNAPP</sequence>
<gene>
    <name evidence="1" type="ORF">CDAR_607771</name>
</gene>
<comment type="caution">
    <text evidence="1">The sequence shown here is derived from an EMBL/GenBank/DDBJ whole genome shotgun (WGS) entry which is preliminary data.</text>
</comment>
<reference evidence="1 2" key="1">
    <citation type="submission" date="2021-06" db="EMBL/GenBank/DDBJ databases">
        <title>Caerostris darwini draft genome.</title>
        <authorList>
            <person name="Kono N."/>
            <person name="Arakawa K."/>
        </authorList>
    </citation>
    <scope>NUCLEOTIDE SEQUENCE [LARGE SCALE GENOMIC DNA]</scope>
</reference>
<dbReference type="AlphaFoldDB" id="A0AAV4ULF3"/>
<proteinExistence type="predicted"/>
<protein>
    <submittedName>
        <fullName evidence="1">Uncharacterized protein</fullName>
    </submittedName>
</protein>
<accession>A0AAV4ULF3</accession>
<evidence type="ECO:0000313" key="1">
    <source>
        <dbReference type="EMBL" id="GIY58546.1"/>
    </source>
</evidence>